<dbReference type="Proteomes" id="UP001295684">
    <property type="component" value="Unassembled WGS sequence"/>
</dbReference>
<comment type="caution">
    <text evidence="2">The sequence shown here is derived from an EMBL/GenBank/DDBJ whole genome shotgun (WGS) entry which is preliminary data.</text>
</comment>
<evidence type="ECO:0000313" key="3">
    <source>
        <dbReference type="Proteomes" id="UP001295684"/>
    </source>
</evidence>
<dbReference type="AlphaFoldDB" id="A0AAD1X7Q2"/>
<keyword evidence="3" id="KW-1185">Reference proteome</keyword>
<accession>A0AAD1X7Q2</accession>
<sequence>MSSNPSYIQLCDINDSSYLYSGNIFASNHNVGDEDVFSLFNYPECSPQSSSDRFMFDSDPFRQGAANDDCYVNDLGEFNGQQKKPENIKQSDSTSGGEAKSDEASTHQNSSTKDTKAFRRKDVSYKGAIRLLRRFYRNFFKSQNPEIVQKTYQKCLIEEIYKGVYDMLSEKIADEHLTEGLVYYTIGIIGIKKAAELPCHSEVKDQIASFQRCTKQFSRIRFNKALESENLRTLARHMIQELDDPKVSIFVEELKKHQTNASSSHEELHLVAWRILFRRREFALFDSP</sequence>
<dbReference type="EMBL" id="CAMPGE010005113">
    <property type="protein sequence ID" value="CAI2363959.1"/>
    <property type="molecule type" value="Genomic_DNA"/>
</dbReference>
<reference evidence="2" key="1">
    <citation type="submission" date="2023-07" db="EMBL/GenBank/DDBJ databases">
        <authorList>
            <consortium name="AG Swart"/>
            <person name="Singh M."/>
            <person name="Singh A."/>
            <person name="Seah K."/>
            <person name="Emmerich C."/>
        </authorList>
    </citation>
    <scope>NUCLEOTIDE SEQUENCE</scope>
    <source>
        <strain evidence="2">DP1</strain>
    </source>
</reference>
<name>A0AAD1X7Q2_EUPCR</name>
<protein>
    <submittedName>
        <fullName evidence="2">Uncharacterized protein</fullName>
    </submittedName>
</protein>
<feature type="region of interest" description="Disordered" evidence="1">
    <location>
        <begin position="76"/>
        <end position="116"/>
    </location>
</feature>
<evidence type="ECO:0000256" key="1">
    <source>
        <dbReference type="SAM" id="MobiDB-lite"/>
    </source>
</evidence>
<evidence type="ECO:0000313" key="2">
    <source>
        <dbReference type="EMBL" id="CAI2363959.1"/>
    </source>
</evidence>
<gene>
    <name evidence="2" type="ORF">ECRASSUSDP1_LOCUS5299</name>
</gene>
<proteinExistence type="predicted"/>
<organism evidence="2 3">
    <name type="scientific">Euplotes crassus</name>
    <dbReference type="NCBI Taxonomy" id="5936"/>
    <lineage>
        <taxon>Eukaryota</taxon>
        <taxon>Sar</taxon>
        <taxon>Alveolata</taxon>
        <taxon>Ciliophora</taxon>
        <taxon>Intramacronucleata</taxon>
        <taxon>Spirotrichea</taxon>
        <taxon>Hypotrichia</taxon>
        <taxon>Euplotida</taxon>
        <taxon>Euplotidae</taxon>
        <taxon>Moneuplotes</taxon>
    </lineage>
</organism>